<sequence length="295" mass="30048">MYVHSLFVVVVTSCATRSESRPKFALPQPTILVGLRSRHQATAHNNYFNLILSSTHHSSFPKSTQHPSLPKSTPQPSITMKSTITLALLALATSSTAQIPTVTLVTTDCLNTKSDPKEFSIAINAVGVTNIDAPSICGLALKSSSPTIPLDTITCQAFKNGDQTPASAPFTSQKPASISTNPVSVTGVWCRTPEFGGSSGVLTSIVSLSLRASASVAAPSASLTAIVPGVTLGTPIGVTQTATARLGVPTGNATGSGNGTGTSVGEYTGEAAGRVGRWLSFGAGVAVAGVMGLVL</sequence>
<dbReference type="EMBL" id="ML978156">
    <property type="protein sequence ID" value="KAF2035806.1"/>
    <property type="molecule type" value="Genomic_DNA"/>
</dbReference>
<dbReference type="OrthoDB" id="5091764at2759"/>
<accession>A0A9P4LQ55</accession>
<dbReference type="Proteomes" id="UP000799777">
    <property type="component" value="Unassembled WGS sequence"/>
</dbReference>
<proteinExistence type="predicted"/>
<protein>
    <submittedName>
        <fullName evidence="1">Uncharacterized protein</fullName>
    </submittedName>
</protein>
<comment type="caution">
    <text evidence="1">The sequence shown here is derived from an EMBL/GenBank/DDBJ whole genome shotgun (WGS) entry which is preliminary data.</text>
</comment>
<evidence type="ECO:0000313" key="2">
    <source>
        <dbReference type="Proteomes" id="UP000799777"/>
    </source>
</evidence>
<dbReference type="AlphaFoldDB" id="A0A9P4LQ55"/>
<gene>
    <name evidence="1" type="ORF">EK21DRAFT_84212</name>
</gene>
<keyword evidence="2" id="KW-1185">Reference proteome</keyword>
<evidence type="ECO:0000313" key="1">
    <source>
        <dbReference type="EMBL" id="KAF2035806.1"/>
    </source>
</evidence>
<name>A0A9P4LQ55_9PLEO</name>
<organism evidence="1 2">
    <name type="scientific">Setomelanomma holmii</name>
    <dbReference type="NCBI Taxonomy" id="210430"/>
    <lineage>
        <taxon>Eukaryota</taxon>
        <taxon>Fungi</taxon>
        <taxon>Dikarya</taxon>
        <taxon>Ascomycota</taxon>
        <taxon>Pezizomycotina</taxon>
        <taxon>Dothideomycetes</taxon>
        <taxon>Pleosporomycetidae</taxon>
        <taxon>Pleosporales</taxon>
        <taxon>Pleosporineae</taxon>
        <taxon>Phaeosphaeriaceae</taxon>
        <taxon>Setomelanomma</taxon>
    </lineage>
</organism>
<reference evidence="1" key="1">
    <citation type="journal article" date="2020" name="Stud. Mycol.">
        <title>101 Dothideomycetes genomes: a test case for predicting lifestyles and emergence of pathogens.</title>
        <authorList>
            <person name="Haridas S."/>
            <person name="Albert R."/>
            <person name="Binder M."/>
            <person name="Bloem J."/>
            <person name="Labutti K."/>
            <person name="Salamov A."/>
            <person name="Andreopoulos B."/>
            <person name="Baker S."/>
            <person name="Barry K."/>
            <person name="Bills G."/>
            <person name="Bluhm B."/>
            <person name="Cannon C."/>
            <person name="Castanera R."/>
            <person name="Culley D."/>
            <person name="Daum C."/>
            <person name="Ezra D."/>
            <person name="Gonzalez J."/>
            <person name="Henrissat B."/>
            <person name="Kuo A."/>
            <person name="Liang C."/>
            <person name="Lipzen A."/>
            <person name="Lutzoni F."/>
            <person name="Magnuson J."/>
            <person name="Mondo S."/>
            <person name="Nolan M."/>
            <person name="Ohm R."/>
            <person name="Pangilinan J."/>
            <person name="Park H.-J."/>
            <person name="Ramirez L."/>
            <person name="Alfaro M."/>
            <person name="Sun H."/>
            <person name="Tritt A."/>
            <person name="Yoshinaga Y."/>
            <person name="Zwiers L.-H."/>
            <person name="Turgeon B."/>
            <person name="Goodwin S."/>
            <person name="Spatafora J."/>
            <person name="Crous P."/>
            <person name="Grigoriev I."/>
        </authorList>
    </citation>
    <scope>NUCLEOTIDE SEQUENCE</scope>
    <source>
        <strain evidence="1">CBS 110217</strain>
    </source>
</reference>